<dbReference type="Gene3D" id="3.30.420.10">
    <property type="entry name" value="Ribonuclease H-like superfamily/Ribonuclease H"/>
    <property type="match status" value="1"/>
</dbReference>
<dbReference type="CDD" id="cd09279">
    <property type="entry name" value="RNase_HI_like"/>
    <property type="match status" value="1"/>
</dbReference>
<dbReference type="InterPro" id="IPR002156">
    <property type="entry name" value="RNaseH_domain"/>
</dbReference>
<feature type="compositionally biased region" description="Polar residues" evidence="1">
    <location>
        <begin position="1"/>
        <end position="26"/>
    </location>
</feature>
<feature type="region of interest" description="Disordered" evidence="1">
    <location>
        <begin position="1"/>
        <end position="28"/>
    </location>
</feature>
<gene>
    <name evidence="3" type="ORF">LIER_13328</name>
</gene>
<organism evidence="3 4">
    <name type="scientific">Lithospermum erythrorhizon</name>
    <name type="common">Purple gromwell</name>
    <name type="synonym">Lithospermum officinale var. erythrorhizon</name>
    <dbReference type="NCBI Taxonomy" id="34254"/>
    <lineage>
        <taxon>Eukaryota</taxon>
        <taxon>Viridiplantae</taxon>
        <taxon>Streptophyta</taxon>
        <taxon>Embryophyta</taxon>
        <taxon>Tracheophyta</taxon>
        <taxon>Spermatophyta</taxon>
        <taxon>Magnoliopsida</taxon>
        <taxon>eudicotyledons</taxon>
        <taxon>Gunneridae</taxon>
        <taxon>Pentapetalae</taxon>
        <taxon>asterids</taxon>
        <taxon>lamiids</taxon>
        <taxon>Boraginales</taxon>
        <taxon>Boraginaceae</taxon>
        <taxon>Boraginoideae</taxon>
        <taxon>Lithospermeae</taxon>
        <taxon>Lithospermum</taxon>
    </lineage>
</organism>
<dbReference type="InterPro" id="IPR036397">
    <property type="entry name" value="RNaseH_sf"/>
</dbReference>
<dbReference type="PANTHER" id="PTHR48475:SF2">
    <property type="entry name" value="RIBONUCLEASE H"/>
    <property type="match status" value="1"/>
</dbReference>
<sequence length="199" mass="21689">MSMTCGTSQGRVSKLSPQRTSWSSAPMTRGNLIEDSQEKVWLLYIDGASNPGGSGAGILLWIPEGNMIEYALRFAFTATNNEAEYEALANGLPLANALGVEHIHIQTDSQLLVGHVKSYFEIVETKERLEADRLSQLAMAGYETLPEATVVEWVEEEAFMTKEVMNNNAPEGGGILGALLSRYLKLPKDQGPTRRSLGG</sequence>
<evidence type="ECO:0000256" key="1">
    <source>
        <dbReference type="SAM" id="MobiDB-lite"/>
    </source>
</evidence>
<feature type="domain" description="RNase H type-1" evidence="2">
    <location>
        <begin position="37"/>
        <end position="179"/>
    </location>
</feature>
<evidence type="ECO:0000259" key="2">
    <source>
        <dbReference type="PROSITE" id="PS50879"/>
    </source>
</evidence>
<proteinExistence type="predicted"/>
<dbReference type="EMBL" id="BAABME010002674">
    <property type="protein sequence ID" value="GAA0155642.1"/>
    <property type="molecule type" value="Genomic_DNA"/>
</dbReference>
<protein>
    <recommendedName>
        <fullName evidence="2">RNase H type-1 domain-containing protein</fullName>
    </recommendedName>
</protein>
<evidence type="ECO:0000313" key="4">
    <source>
        <dbReference type="Proteomes" id="UP001454036"/>
    </source>
</evidence>
<dbReference type="PANTHER" id="PTHR48475">
    <property type="entry name" value="RIBONUCLEASE H"/>
    <property type="match status" value="1"/>
</dbReference>
<comment type="caution">
    <text evidence="3">The sequence shown here is derived from an EMBL/GenBank/DDBJ whole genome shotgun (WGS) entry which is preliminary data.</text>
</comment>
<dbReference type="AlphaFoldDB" id="A0AAV3PXJ3"/>
<keyword evidence="4" id="KW-1185">Reference proteome</keyword>
<dbReference type="Proteomes" id="UP001454036">
    <property type="component" value="Unassembled WGS sequence"/>
</dbReference>
<evidence type="ECO:0000313" key="3">
    <source>
        <dbReference type="EMBL" id="GAA0155642.1"/>
    </source>
</evidence>
<dbReference type="InterPro" id="IPR012337">
    <property type="entry name" value="RNaseH-like_sf"/>
</dbReference>
<dbReference type="Pfam" id="PF13456">
    <property type="entry name" value="RVT_3"/>
    <property type="match status" value="1"/>
</dbReference>
<dbReference type="GO" id="GO:0003676">
    <property type="term" value="F:nucleic acid binding"/>
    <property type="evidence" value="ECO:0007669"/>
    <property type="project" value="InterPro"/>
</dbReference>
<accession>A0AAV3PXJ3</accession>
<dbReference type="SUPFAM" id="SSF53098">
    <property type="entry name" value="Ribonuclease H-like"/>
    <property type="match status" value="1"/>
</dbReference>
<dbReference type="GO" id="GO:0004523">
    <property type="term" value="F:RNA-DNA hybrid ribonuclease activity"/>
    <property type="evidence" value="ECO:0007669"/>
    <property type="project" value="InterPro"/>
</dbReference>
<dbReference type="PROSITE" id="PS50879">
    <property type="entry name" value="RNASE_H_1"/>
    <property type="match status" value="1"/>
</dbReference>
<name>A0AAV3PXJ3_LITER</name>
<reference evidence="3 4" key="1">
    <citation type="submission" date="2024-01" db="EMBL/GenBank/DDBJ databases">
        <title>The complete chloroplast genome sequence of Lithospermum erythrorhizon: insights into the phylogenetic relationship among Boraginaceae species and the maternal lineages of purple gromwells.</title>
        <authorList>
            <person name="Okada T."/>
            <person name="Watanabe K."/>
        </authorList>
    </citation>
    <scope>NUCLEOTIDE SEQUENCE [LARGE SCALE GENOMIC DNA]</scope>
</reference>